<feature type="compositionally biased region" description="Basic and acidic residues" evidence="1">
    <location>
        <begin position="239"/>
        <end position="249"/>
    </location>
</feature>
<evidence type="ECO:0000256" key="1">
    <source>
        <dbReference type="SAM" id="MobiDB-lite"/>
    </source>
</evidence>
<dbReference type="GO" id="GO:0005634">
    <property type="term" value="C:nucleus"/>
    <property type="evidence" value="ECO:0007669"/>
    <property type="project" value="TreeGrafter"/>
</dbReference>
<protein>
    <submittedName>
        <fullName evidence="3">VQ motif</fullName>
    </submittedName>
</protein>
<dbReference type="AlphaFoldDB" id="A0A9E7I684"/>
<dbReference type="PANTHER" id="PTHR33143:SF6">
    <property type="entry name" value="OS08G0102900 PROTEIN"/>
    <property type="match status" value="1"/>
</dbReference>
<feature type="region of interest" description="Disordered" evidence="1">
    <location>
        <begin position="1"/>
        <end position="37"/>
    </location>
</feature>
<gene>
    <name evidence="3" type="ORF">MUK42_14472</name>
</gene>
<evidence type="ECO:0000259" key="2">
    <source>
        <dbReference type="Pfam" id="PF05678"/>
    </source>
</evidence>
<dbReference type="InterPro" id="IPR039607">
    <property type="entry name" value="VQ_8/17/18/20/21/25"/>
</dbReference>
<feature type="domain" description="VQ" evidence="2">
    <location>
        <begin position="49"/>
        <end position="74"/>
    </location>
</feature>
<dbReference type="EMBL" id="CP097511">
    <property type="protein sequence ID" value="URE46605.1"/>
    <property type="molecule type" value="Genomic_DNA"/>
</dbReference>
<dbReference type="Pfam" id="PF05678">
    <property type="entry name" value="VQ"/>
    <property type="match status" value="1"/>
</dbReference>
<dbReference type="PANTHER" id="PTHR33143">
    <property type="entry name" value="F16F4.1 PROTEIN-RELATED"/>
    <property type="match status" value="1"/>
</dbReference>
<dbReference type="Proteomes" id="UP001055439">
    <property type="component" value="Chromosome 9"/>
</dbReference>
<dbReference type="OrthoDB" id="695631at2759"/>
<dbReference type="InterPro" id="IPR008889">
    <property type="entry name" value="VQ"/>
</dbReference>
<evidence type="ECO:0000313" key="3">
    <source>
        <dbReference type="EMBL" id="URE46605.1"/>
    </source>
</evidence>
<reference evidence="3" key="1">
    <citation type="submission" date="2022-05" db="EMBL/GenBank/DDBJ databases">
        <title>The Musa troglodytarum L. genome provides insights into the mechanism of non-climacteric behaviour and enrichment of carotenoids.</title>
        <authorList>
            <person name="Wang J."/>
        </authorList>
    </citation>
    <scope>NUCLEOTIDE SEQUENCE</scope>
    <source>
        <tissue evidence="3">Leaf</tissue>
    </source>
</reference>
<organism evidence="3 4">
    <name type="scientific">Musa troglodytarum</name>
    <name type="common">fe'i banana</name>
    <dbReference type="NCBI Taxonomy" id="320322"/>
    <lineage>
        <taxon>Eukaryota</taxon>
        <taxon>Viridiplantae</taxon>
        <taxon>Streptophyta</taxon>
        <taxon>Embryophyta</taxon>
        <taxon>Tracheophyta</taxon>
        <taxon>Spermatophyta</taxon>
        <taxon>Magnoliopsida</taxon>
        <taxon>Liliopsida</taxon>
        <taxon>Zingiberales</taxon>
        <taxon>Musaceae</taxon>
        <taxon>Musa</taxon>
    </lineage>
</organism>
<sequence length="259" mass="28038">MDPSESRPSPRRQLQGPRPTPLKVSKDSYKIKKPPVAPPPRAPIVIYAVSPTIIHAQPGEFMTLVQRLTGPSSSADVALPSPTGELSPAALIAAFERATPTHAGNRRRGPAGDRGVADAGPARFVPWALPPISPKLFSPSFDPSVFSILQELSPVFGGGSSSSGGKAFLISPSNSFLSIPIIPSPGACWDLLSQFPDLQRRRRKYTDEVLTDGLQPESFASDHTNNFSTWTSPHLGTRFPDHSRKENMTRNKHTLCMTK</sequence>
<evidence type="ECO:0000313" key="4">
    <source>
        <dbReference type="Proteomes" id="UP001055439"/>
    </source>
</evidence>
<keyword evidence="4" id="KW-1185">Reference proteome</keyword>
<proteinExistence type="predicted"/>
<feature type="region of interest" description="Disordered" evidence="1">
    <location>
        <begin position="238"/>
        <end position="259"/>
    </location>
</feature>
<name>A0A9E7I684_9LILI</name>
<accession>A0A9E7I684</accession>